<evidence type="ECO:0000313" key="2">
    <source>
        <dbReference type="EMBL" id="MBC9246823.1"/>
    </source>
</evidence>
<comment type="caution">
    <text evidence="2">The sequence shown here is derived from an EMBL/GenBank/DDBJ whole genome shotgun (WGS) entry which is preliminary data.</text>
</comment>
<dbReference type="EMBL" id="JACOQL010000002">
    <property type="protein sequence ID" value="MBC9246823.1"/>
    <property type="molecule type" value="Genomic_DNA"/>
</dbReference>
<protein>
    <recommendedName>
        <fullName evidence="1">Autotransporter domain-containing protein</fullName>
    </recommendedName>
</protein>
<proteinExistence type="predicted"/>
<sequence length="2317" mass="239591">MMITPLRPAARMSNARLFLTTALIGVMPMVLIPTKVSAQEERYYDPRDTPFGGVDPRSGYTWNADNTNGNADEYWSDENGENHTVLGAADTGILTEDTGLFQDKVDITLSGQARLAGLIVRGDDDYSITGDGTGRLGFADADTVDAVRFDVENQDTTLNIGVALGGAITIAGQGTVAYDYTGNRGLIQSVAVEDGATFRNRGITKGLMTVQGGGTVVLRDNGNDDFATHVGAIRVQEDGVLELDGDDASDPLVADDADTTAVEQIINDAGGTINVISDSVVATDIVNNGRIYSDASGTVDLDLTGHQFTNTGVIETESDFDQIRILADRIVLQQTDVDNRNVTLVGDIVNNVTLALTRASDLYGQLTNNESGIVDVSAAIDGSDDSISNSGTINVLSNGSLRDLVQLDNSGTLTVAAGSGNGDDLSADLIENRGVAGRNARFNLSGRFSGDLNNRRYGTTTLSSGSEIFGDILNEGTLEGSGVIDGTLTNANQVRVNGELEIADLKNAGVVDIAGNGGNLVLTSGDFVNEAGGIVRVNGNISRSGNSSATVTNMSGGQLVLRGGMISADVQNDAGGQVILRADTRIDAGFENAGSLDNVTGNDIELDISGNTFANRGEIKNSGTGGTTSIIADEIRLEEGAVNIAGIDFIGDIINQATLLYSTAAQLNGGLTNTGAGNVVISRSLDANGNDITNEARMVLSTTTGATGNITDAGIVRNEGILAVEAGAEIEADEVINLRGTDSADELKLDGGTITAKVTNRGAFNATGTVDGDLINERQLTLLGRLDVDRLENSGDVHVGGGDVLNSDENISNSGRIHLIGSGVINVTGANSEFLNESGGTLRFSGGTLNSDLTNESGGIVNITGDSTIDGNFENLGTIKHDQAGQDYTLTIADGGEFIHDGNFIGGNGTLTIDAANIILRTAILESWVTLNGNVSVENDDAEYYRRAMTLPGSITNRPQGEIYVWADVDGDGHSIYNQGLVSVELDPQDDDVGRLHNLNELLNQGEGRIRIAAGTSASANVVQNNGNATIVVAGTLDSTTTALLNTADATVTLAGGRVLSGITNQGELTGAGTVDGTVTNTGSVVVTGAMTLGSLDNQNEVSIERNGVLNAGATVENAGTMTIAGRLAGGLNNLSGHTVNLTGGRIAADLTNSGTVNGRGQVDGVIRNNANARFTTTGRLATDRLINEGRVDIAADTTLVSANGVTNRNQLNLNGTLQGRLRNEAGATTRFGADSKIDGTAKNDGTITGNVDISRELTNTGTARINGEVGTIANTDTGRLSTTGNLSTDSLTNDGVVNVRDRHTLTSTGDITNNKTMNVAGSVTVTGNDSALVNNSGAKLNLDGATLTGNVENKQGALLDILNSSTVVGNLTNTGTMDNTSNNGNVVLTVEDGTFTNSGIVGVTGGGRMTIMADDIELTATSEIDASKVALIGSISNSGTLSYSKNTRLTGNLNNSSGIVRINARVDAQNDGTKFNVTNGGKFYVGGEAGAGALVNVNVLTNRGDTFVIADNGRVTADEVNNSGSMTVAGQLRAPSVNNTARGTLRLTGGNIVGNVDNAGRVVGSGKITGVLNTSGIANVARRQTLEVTQGARNSGTMTVAGNFIGAVTNQDGGTLKGGGKITGDVKNAGTLSWNGIIQGDLTNTGAQADISNRIEGDLWNAAILDVSDDLYVGGKVTNGSEQPTNNLRAAATPKILMTVKAGSTLTANEGIANQSGATLANNGRIIGDITNDGVYNQNGTLRGDLIDNGEATINGRVNGTVHANSSAIVFRENASIQQLNLNTDYKIDAGQSVRADTTRIAKDSILTLAGGLDGAVNNQGTIQAAGNAGSISGKLHNDNTVSMTEDSPAYTTFKVGGLSGTGTYKFDLDLSTGQSDTIVVDGGAATGTYNIDLATTGANRPRLGTQITLIDVDDSLGDANSYNLGTTTGLASGNERIVYAVQRAGESGDLKMVTMLNPAIGSLIGNVTLTQTLIGSIVNRPTSPFVTGLAFEDAEKPCGVGAWGRATGGTVDATGSSRSSSGYENADSTVTGSYYGMQVGSDLACFDDRFAGWDLTVGVLGGVNQGDTNQPVYAPDTDNVGQVTSELQSYTKTDFTQVYGGIYGTATKDRFQADLQIRAEKTDFTIENIAVSGSGLGLDKQDFTSDSTTISGSLGYAFPIGKKGWSVMPTAGFAWSSIKTDSIKFTTEEEGATETLSFEDSNRVIGHVGATVAKTFVDEARNSALYAFATSTVYHDFADPTVSIYTRVDGGRTDIERIEADNLGTFGEISLGANYIKVLDEGSFARQFSTSARIDARFGDGLDSVGVTGQIRWQF</sequence>
<organism evidence="2 3">
    <name type="scientific">Paracoccus amoyensis</name>
    <dbReference type="NCBI Taxonomy" id="2760093"/>
    <lineage>
        <taxon>Bacteria</taxon>
        <taxon>Pseudomonadati</taxon>
        <taxon>Pseudomonadota</taxon>
        <taxon>Alphaproteobacteria</taxon>
        <taxon>Rhodobacterales</taxon>
        <taxon>Paracoccaceae</taxon>
        <taxon>Paracoccus</taxon>
    </lineage>
</organism>
<dbReference type="InterPro" id="IPR011050">
    <property type="entry name" value="Pectin_lyase_fold/virulence"/>
</dbReference>
<reference evidence="2" key="1">
    <citation type="submission" date="2020-08" db="EMBL/GenBank/DDBJ databases">
        <title>Paracoccus amoyensis sp. nov., isolated from the surface seawater at coast of Xiamen, Fujian.</title>
        <authorList>
            <person name="Lyu L."/>
        </authorList>
    </citation>
    <scope>NUCLEOTIDE SEQUENCE</scope>
    <source>
        <strain evidence="2">11-3</strain>
    </source>
</reference>
<accession>A0A926G6P9</accession>
<dbReference type="PROSITE" id="PS51208">
    <property type="entry name" value="AUTOTRANSPORTER"/>
    <property type="match status" value="1"/>
</dbReference>
<name>A0A926G6P9_9RHOB</name>
<evidence type="ECO:0000313" key="3">
    <source>
        <dbReference type="Proteomes" id="UP000608594"/>
    </source>
</evidence>
<evidence type="ECO:0000259" key="1">
    <source>
        <dbReference type="PROSITE" id="PS51208"/>
    </source>
</evidence>
<dbReference type="Proteomes" id="UP000608594">
    <property type="component" value="Unassembled WGS sequence"/>
</dbReference>
<dbReference type="InterPro" id="IPR036709">
    <property type="entry name" value="Autotransporte_beta_dom_sf"/>
</dbReference>
<dbReference type="SUPFAM" id="SSF103515">
    <property type="entry name" value="Autotransporter"/>
    <property type="match status" value="1"/>
</dbReference>
<feature type="domain" description="Autotransporter" evidence="1">
    <location>
        <begin position="1997"/>
        <end position="2317"/>
    </location>
</feature>
<keyword evidence="3" id="KW-1185">Reference proteome</keyword>
<gene>
    <name evidence="2" type="ORF">H4P12_08870</name>
</gene>
<dbReference type="InterPro" id="IPR012332">
    <property type="entry name" value="Autotransporter_pectin_lyase_C"/>
</dbReference>
<dbReference type="SUPFAM" id="SSF51126">
    <property type="entry name" value="Pectin lyase-like"/>
    <property type="match status" value="1"/>
</dbReference>
<dbReference type="InterPro" id="IPR005546">
    <property type="entry name" value="Autotransporte_beta"/>
</dbReference>
<dbReference type="Gene3D" id="2.160.20.20">
    <property type="match status" value="1"/>
</dbReference>
<dbReference type="SMART" id="SM00869">
    <property type="entry name" value="Autotransporter"/>
    <property type="match status" value="1"/>
</dbReference>